<dbReference type="HOGENOM" id="CLU_2893478_0_0_3"/>
<gene>
    <name evidence="2" type="ordered locus">AM1_1342</name>
</gene>
<evidence type="ECO:0000313" key="2">
    <source>
        <dbReference type="EMBL" id="ABW26376.1"/>
    </source>
</evidence>
<dbReference type="EMBL" id="CP000828">
    <property type="protein sequence ID" value="ABW26376.1"/>
    <property type="molecule type" value="Genomic_DNA"/>
</dbReference>
<sequence length="62" mass="7311">MILTLPENEERDLELQVRHQTPDDAQPSAQLYEETHDGQRCHGVDPDQDCDWVYTDSDYDEF</sequence>
<protein>
    <submittedName>
        <fullName evidence="2">Uncharacterized protein</fullName>
    </submittedName>
</protein>
<proteinExistence type="predicted"/>
<dbReference type="Proteomes" id="UP000000268">
    <property type="component" value="Chromosome"/>
</dbReference>
<dbReference type="KEGG" id="amr:AM1_1342"/>
<keyword evidence="3" id="KW-1185">Reference proteome</keyword>
<feature type="compositionally biased region" description="Basic and acidic residues" evidence="1">
    <location>
        <begin position="33"/>
        <end position="45"/>
    </location>
</feature>
<dbReference type="RefSeq" id="WP_012161911.1">
    <property type="nucleotide sequence ID" value="NC_009925.1"/>
</dbReference>
<feature type="region of interest" description="Disordered" evidence="1">
    <location>
        <begin position="19"/>
        <end position="46"/>
    </location>
</feature>
<evidence type="ECO:0000313" key="3">
    <source>
        <dbReference type="Proteomes" id="UP000000268"/>
    </source>
</evidence>
<dbReference type="AlphaFoldDB" id="B0C6F5"/>
<accession>B0C6F5</accession>
<name>B0C6F5_ACAM1</name>
<organism evidence="2 3">
    <name type="scientific">Acaryochloris marina (strain MBIC 11017)</name>
    <dbReference type="NCBI Taxonomy" id="329726"/>
    <lineage>
        <taxon>Bacteria</taxon>
        <taxon>Bacillati</taxon>
        <taxon>Cyanobacteriota</taxon>
        <taxon>Cyanophyceae</taxon>
        <taxon>Acaryochloridales</taxon>
        <taxon>Acaryochloridaceae</taxon>
        <taxon>Acaryochloris</taxon>
    </lineage>
</organism>
<evidence type="ECO:0000256" key="1">
    <source>
        <dbReference type="SAM" id="MobiDB-lite"/>
    </source>
</evidence>
<dbReference type="STRING" id="329726.AM1_1342"/>
<reference evidence="2 3" key="1">
    <citation type="journal article" date="2008" name="Proc. Natl. Acad. Sci. U.S.A.">
        <title>Niche adaptation and genome expansion in the chlorophyll d-producing cyanobacterium Acaryochloris marina.</title>
        <authorList>
            <person name="Swingley W.D."/>
            <person name="Chen M."/>
            <person name="Cheung P.C."/>
            <person name="Conrad A.L."/>
            <person name="Dejesa L.C."/>
            <person name="Hao J."/>
            <person name="Honchak B.M."/>
            <person name="Karbach L.E."/>
            <person name="Kurdoglu A."/>
            <person name="Lahiri S."/>
            <person name="Mastrian S.D."/>
            <person name="Miyashita H."/>
            <person name="Page L."/>
            <person name="Ramakrishna P."/>
            <person name="Satoh S."/>
            <person name="Sattley W.M."/>
            <person name="Shimada Y."/>
            <person name="Taylor H.L."/>
            <person name="Tomo T."/>
            <person name="Tsuchiya T."/>
            <person name="Wang Z.T."/>
            <person name="Raymond J."/>
            <person name="Mimuro M."/>
            <person name="Blankenship R.E."/>
            <person name="Touchman J.W."/>
        </authorList>
    </citation>
    <scope>NUCLEOTIDE SEQUENCE [LARGE SCALE GENOMIC DNA]</scope>
    <source>
        <strain evidence="3">MBIC 11017</strain>
    </source>
</reference>